<sequence>MVIEKITSPFYGVIEHILIEPGAYVYEWENLLFIKTTEGIEEVKIGVSGKVAKLHVKKGDVVKPDMMLAELEDDLIISGAD</sequence>
<proteinExistence type="predicted"/>
<dbReference type="RefSeq" id="WP_113807633.1">
    <property type="nucleotide sequence ID" value="NZ_QOCW01000026.1"/>
</dbReference>
<dbReference type="AlphaFoldDB" id="A0A366XVQ6"/>
<organism evidence="2 3">
    <name type="scientific">Bacillus taeanensis</name>
    <dbReference type="NCBI Taxonomy" id="273032"/>
    <lineage>
        <taxon>Bacteria</taxon>
        <taxon>Bacillati</taxon>
        <taxon>Bacillota</taxon>
        <taxon>Bacilli</taxon>
        <taxon>Bacillales</taxon>
        <taxon>Bacillaceae</taxon>
        <taxon>Bacillus</taxon>
    </lineage>
</organism>
<gene>
    <name evidence="2" type="ORF">DS031_19020</name>
</gene>
<name>A0A366XVQ6_9BACI</name>
<accession>A0A366XVQ6</accession>
<dbReference type="InterPro" id="IPR011053">
    <property type="entry name" value="Single_hybrid_motif"/>
</dbReference>
<evidence type="ECO:0000313" key="2">
    <source>
        <dbReference type="EMBL" id="RBW68031.1"/>
    </source>
</evidence>
<dbReference type="Pfam" id="PF00364">
    <property type="entry name" value="Biotin_lipoyl"/>
    <property type="match status" value="1"/>
</dbReference>
<protein>
    <recommendedName>
        <fullName evidence="1">Lipoyl-binding domain-containing protein</fullName>
    </recommendedName>
</protein>
<dbReference type="SUPFAM" id="SSF51230">
    <property type="entry name" value="Single hybrid motif"/>
    <property type="match status" value="1"/>
</dbReference>
<keyword evidence="3" id="KW-1185">Reference proteome</keyword>
<dbReference type="InterPro" id="IPR000089">
    <property type="entry name" value="Biotin_lipoyl"/>
</dbReference>
<comment type="caution">
    <text evidence="2">The sequence shown here is derived from an EMBL/GenBank/DDBJ whole genome shotgun (WGS) entry which is preliminary data.</text>
</comment>
<dbReference type="OrthoDB" id="2639611at2"/>
<dbReference type="Gene3D" id="2.40.50.100">
    <property type="match status" value="1"/>
</dbReference>
<dbReference type="Proteomes" id="UP000253314">
    <property type="component" value="Unassembled WGS sequence"/>
</dbReference>
<evidence type="ECO:0000259" key="1">
    <source>
        <dbReference type="Pfam" id="PF00364"/>
    </source>
</evidence>
<dbReference type="EMBL" id="QOCW01000026">
    <property type="protein sequence ID" value="RBW68031.1"/>
    <property type="molecule type" value="Genomic_DNA"/>
</dbReference>
<reference evidence="2 3" key="1">
    <citation type="submission" date="2018-07" db="EMBL/GenBank/DDBJ databases">
        <title>Lottiidibacillus patelloidae gen. nov., sp. nov., isolated from the intestinal tract of a marine limpet and the reclassification of B. taeanensis BH030017T, B. algicola KMM 3737T and B. hwajinpoensis SW-72T as genus Lottiidibacillus.</title>
        <authorList>
            <person name="Liu R."/>
            <person name="Huang Z."/>
        </authorList>
    </citation>
    <scope>NUCLEOTIDE SEQUENCE [LARGE SCALE GENOMIC DNA]</scope>
    <source>
        <strain evidence="2 3">BH030017</strain>
    </source>
</reference>
<evidence type="ECO:0000313" key="3">
    <source>
        <dbReference type="Proteomes" id="UP000253314"/>
    </source>
</evidence>
<feature type="domain" description="Lipoyl-binding" evidence="1">
    <location>
        <begin position="5"/>
        <end position="71"/>
    </location>
</feature>